<evidence type="ECO:0000313" key="2">
    <source>
        <dbReference type="EMBL" id="MBO0939042.1"/>
    </source>
</evidence>
<dbReference type="GO" id="GO:0004519">
    <property type="term" value="F:endonuclease activity"/>
    <property type="evidence" value="ECO:0007669"/>
    <property type="project" value="UniProtKB-KW"/>
</dbReference>
<reference evidence="2" key="1">
    <citation type="submission" date="2021-03" db="EMBL/GenBank/DDBJ databases">
        <title>Fibrella sp. HMF5335 genome sequencing and assembly.</title>
        <authorList>
            <person name="Kang H."/>
            <person name="Kim H."/>
            <person name="Bae S."/>
            <person name="Joh K."/>
        </authorList>
    </citation>
    <scope>NUCLEOTIDE SEQUENCE</scope>
    <source>
        <strain evidence="2">HMF5335</strain>
    </source>
</reference>
<keyword evidence="2" id="KW-0540">Nuclease</keyword>
<keyword evidence="2" id="KW-0255">Endonuclease</keyword>
<dbReference type="InterPro" id="IPR011335">
    <property type="entry name" value="Restrct_endonuc-II-like"/>
</dbReference>
<dbReference type="EMBL" id="JAFMYV010000012">
    <property type="protein sequence ID" value="MBO0939042.1"/>
    <property type="molecule type" value="Genomic_DNA"/>
</dbReference>
<evidence type="ECO:0000259" key="1">
    <source>
        <dbReference type="Pfam" id="PF05685"/>
    </source>
</evidence>
<dbReference type="Proteomes" id="UP000664034">
    <property type="component" value="Unassembled WGS sequence"/>
</dbReference>
<dbReference type="CDD" id="cd06260">
    <property type="entry name" value="DUF820-like"/>
    <property type="match status" value="1"/>
</dbReference>
<evidence type="ECO:0000313" key="3">
    <source>
        <dbReference type="Proteomes" id="UP000664034"/>
    </source>
</evidence>
<protein>
    <submittedName>
        <fullName evidence="2">Uma2 family endonuclease</fullName>
    </submittedName>
</protein>
<dbReference type="Gene3D" id="3.90.1570.10">
    <property type="entry name" value="tt1808, chain A"/>
    <property type="match status" value="1"/>
</dbReference>
<dbReference type="InterPro" id="IPR008538">
    <property type="entry name" value="Uma2"/>
</dbReference>
<dbReference type="AlphaFoldDB" id="A0A939GH41"/>
<comment type="caution">
    <text evidence="2">The sequence shown here is derived from an EMBL/GenBank/DDBJ whole genome shotgun (WGS) entry which is preliminary data.</text>
</comment>
<dbReference type="RefSeq" id="WP_207366578.1">
    <property type="nucleotide sequence ID" value="NZ_JAFMYV010000012.1"/>
</dbReference>
<keyword evidence="2" id="KW-0378">Hydrolase</keyword>
<gene>
    <name evidence="2" type="ORF">J2I47_20985</name>
</gene>
<dbReference type="PANTHER" id="PTHR34107">
    <property type="entry name" value="SLL0198 PROTEIN-RELATED"/>
    <property type="match status" value="1"/>
</dbReference>
<sequence length="198" mass="22691">MTTVITDLSQLDPSGTYSYADYIKWQFEQRVELLRGKLFEMSPAPSVRHQRIVGMIHGNLFTYFTGEPYQLFIAPFDVRLYNRKKSIKASKDIYTVVQPDLCVICDSTKLDEQGCNGAPDIVVEVLSPGNTKREMNQKFDLYQEAGVQEYWLVEPADEVVFVYVLNEHGQYIGLRPMTETLTSSLFPDLIIDLEKLFG</sequence>
<accession>A0A939GH41</accession>
<keyword evidence="3" id="KW-1185">Reference proteome</keyword>
<name>A0A939GH41_9BACT</name>
<dbReference type="PANTHER" id="PTHR34107:SF4">
    <property type="entry name" value="SLL1222 PROTEIN"/>
    <property type="match status" value="1"/>
</dbReference>
<dbReference type="SUPFAM" id="SSF52980">
    <property type="entry name" value="Restriction endonuclease-like"/>
    <property type="match status" value="1"/>
</dbReference>
<dbReference type="InterPro" id="IPR012296">
    <property type="entry name" value="Nuclease_put_TT1808"/>
</dbReference>
<dbReference type="Pfam" id="PF05685">
    <property type="entry name" value="Uma2"/>
    <property type="match status" value="1"/>
</dbReference>
<organism evidence="2 3">
    <name type="scientific">Fibrella rubiginis</name>
    <dbReference type="NCBI Taxonomy" id="2817060"/>
    <lineage>
        <taxon>Bacteria</taxon>
        <taxon>Pseudomonadati</taxon>
        <taxon>Bacteroidota</taxon>
        <taxon>Cytophagia</taxon>
        <taxon>Cytophagales</taxon>
        <taxon>Spirosomataceae</taxon>
        <taxon>Fibrella</taxon>
    </lineage>
</organism>
<feature type="domain" description="Putative restriction endonuclease" evidence="1">
    <location>
        <begin position="21"/>
        <end position="193"/>
    </location>
</feature>
<proteinExistence type="predicted"/>